<dbReference type="VEuPathDB" id="FungiDB:CCM_03664"/>
<reference evidence="3 4" key="1">
    <citation type="journal article" date="2017" name="BMC Genomics">
        <title>Chromosome level assembly and secondary metabolite potential of the parasitic fungus Cordyceps militaris.</title>
        <authorList>
            <person name="Kramer G.J."/>
            <person name="Nodwell J.R."/>
        </authorList>
    </citation>
    <scope>NUCLEOTIDE SEQUENCE [LARGE SCALE GENOMIC DNA]</scope>
    <source>
        <strain evidence="3 4">ATCC 34164</strain>
    </source>
</reference>
<feature type="transmembrane region" description="Helical" evidence="2">
    <location>
        <begin position="346"/>
        <end position="370"/>
    </location>
</feature>
<feature type="transmembrane region" description="Helical" evidence="2">
    <location>
        <begin position="408"/>
        <end position="430"/>
    </location>
</feature>
<evidence type="ECO:0000256" key="1">
    <source>
        <dbReference type="SAM" id="MobiDB-lite"/>
    </source>
</evidence>
<feature type="region of interest" description="Disordered" evidence="1">
    <location>
        <begin position="311"/>
        <end position="333"/>
    </location>
</feature>
<protein>
    <submittedName>
        <fullName evidence="3">Uncharacterized protein</fullName>
    </submittedName>
</protein>
<keyword evidence="2" id="KW-1133">Transmembrane helix</keyword>
<evidence type="ECO:0000313" key="4">
    <source>
        <dbReference type="Proteomes" id="UP000323067"/>
    </source>
</evidence>
<feature type="transmembrane region" description="Helical" evidence="2">
    <location>
        <begin position="451"/>
        <end position="475"/>
    </location>
</feature>
<feature type="transmembrane region" description="Helical" evidence="2">
    <location>
        <begin position="495"/>
        <end position="513"/>
    </location>
</feature>
<feature type="transmembrane region" description="Helical" evidence="2">
    <location>
        <begin position="533"/>
        <end position="556"/>
    </location>
</feature>
<keyword evidence="2" id="KW-0472">Membrane</keyword>
<accession>A0A2H4SV00</accession>
<keyword evidence="2" id="KW-0812">Transmembrane</keyword>
<name>A0A2H4SV00_CORMI</name>
<dbReference type="OrthoDB" id="3357002at2759"/>
<feature type="transmembrane region" description="Helical" evidence="2">
    <location>
        <begin position="382"/>
        <end position="402"/>
    </location>
</feature>
<proteinExistence type="predicted"/>
<dbReference type="PANTHER" id="PTHR35184:SF1">
    <property type="entry name" value="INTEGRAL MEMBRANE PROTEIN"/>
    <property type="match status" value="1"/>
</dbReference>
<organism evidence="3 4">
    <name type="scientific">Cordyceps militaris</name>
    <name type="common">Caterpillar fungus</name>
    <name type="synonym">Clavaria militaris</name>
    <dbReference type="NCBI Taxonomy" id="73501"/>
    <lineage>
        <taxon>Eukaryota</taxon>
        <taxon>Fungi</taxon>
        <taxon>Dikarya</taxon>
        <taxon>Ascomycota</taxon>
        <taxon>Pezizomycotina</taxon>
        <taxon>Sordariomycetes</taxon>
        <taxon>Hypocreomycetidae</taxon>
        <taxon>Hypocreales</taxon>
        <taxon>Cordycipitaceae</taxon>
        <taxon>Cordyceps</taxon>
    </lineage>
</organism>
<evidence type="ECO:0000313" key="3">
    <source>
        <dbReference type="EMBL" id="ATY66935.1"/>
    </source>
</evidence>
<sequence length="714" mass="76228">MYSPNNSHVSGNHWMRHVSIVSSAQDRNLIKPASGARAAALRRALGTMCNIPTTYGVPPKTMKFKPATPNGQTWPLPYSGATTRTLAVFRAAPALSSPLTRTASKQRCETSLDLARTRTTKGIIVAQIAKVPGRRWVQPRLKRVAADMQGLQTGWPLTRISWAGGGNRGNAARPFGGAAGLSSHTLANSVSFSTSAAAQANVFMRFPVDSIASTFLTSMTAPSSLTPQTVTNPLDPRATTLDALLDTSTRLQITISPTVQTTSTTALTSPATNAADIASEGPRAAPTTKATATAEAAAATAKVEAKIVRRQTGEADTTAVPQSESADIDPAKGPFPGGVPTAEDDVLITAIFLILFALGAFTHISIFRANSKRGHKFLISDLMFDFCMVRVMTCIFRIVWAFSSPRGVVLAATIFQNGGTAVIFAVNLFLAQRLVRSMHPSFGWRPAFSCLSLFLIFSVPAVIVMNIIATAVSFFSVGKPVQLQAVEGVLKFGASWNMMLVAMPLLWVFLASATAHSSSDGFGVGHLSRKGSLLVFSAITLAVGSVVKLVAISNPASVAAMSPLFTKSAFYTTGFMLEILTVAAYAHFRIDLTFHIPNGASGPGDYSLPPSDKPRSWTAGEVVREIGKIGVRYELLSSHSGQGNRQGPVLALLYLDATENDVSVDAELDFADLRSARVSRRQSFMEAIRPKEPARAKRSAMYITEKQTPSLFNE</sequence>
<dbReference type="PANTHER" id="PTHR35184">
    <property type="entry name" value="YALI0C10208P"/>
    <property type="match status" value="1"/>
</dbReference>
<dbReference type="InterPro" id="IPR021460">
    <property type="entry name" value="DUF3112"/>
</dbReference>
<evidence type="ECO:0000256" key="2">
    <source>
        <dbReference type="SAM" id="Phobius"/>
    </source>
</evidence>
<dbReference type="Pfam" id="PF11309">
    <property type="entry name" value="DUF3112"/>
    <property type="match status" value="1"/>
</dbReference>
<dbReference type="AlphaFoldDB" id="A0A2H4SV00"/>
<dbReference type="VEuPathDB" id="FungiDB:A9K55_001124"/>
<feature type="transmembrane region" description="Helical" evidence="2">
    <location>
        <begin position="568"/>
        <end position="588"/>
    </location>
</feature>
<dbReference type="EMBL" id="CP023327">
    <property type="protein sequence ID" value="ATY66935.1"/>
    <property type="molecule type" value="Genomic_DNA"/>
</dbReference>
<dbReference type="Proteomes" id="UP000323067">
    <property type="component" value="Chromosome ii"/>
</dbReference>
<gene>
    <name evidence="3" type="ORF">A9K55_001124</name>
</gene>